<dbReference type="PANTHER" id="PTHR24216:SF65">
    <property type="entry name" value="PAXILLIN-LIKE PROTEIN 1"/>
    <property type="match status" value="1"/>
</dbReference>
<feature type="compositionally biased region" description="Polar residues" evidence="2">
    <location>
        <begin position="469"/>
        <end position="485"/>
    </location>
</feature>
<sequence>MLPLSFPFAQSWGFLSLNANVSPPEAGGTDTSPSTLANSSPTNNAGQDSAQVSGSNMAEPSPSTNAGPNTAVIHDDPDSDDDEVLDIGKVLRQKANSSKPSTTRATLEPPPPGSLAAEAQARPVPETSAKKRGLGWLDESPITPAMGINTTTDTPVTVTPQTQSAHRQAIPSRASVTSPEAQREHNRSNRSKEERERERLETLEKLNAGRQATETRASDDGRSQGGHPSSSGLAVVDLRTPSASKVPSVADTSSSRRSRAKLEERRRRKEMEKATREAKRSRQKSTPSQPPPSQPPPSQPPPSQPPPSQPPPSQPPPSQPPPSQPPPSQPPPSQPPPSQPPPSTPPPPPPTFQTAEPRAVDREISRAIRHTPITAGDATERRPNEIEAHGAEAYRSGANRGTLTVDPLEETATKSADEAVFVLAKRLAEAEARKPKTRVITGMESGDVQRDARPYGVSRDQPASAGPSRLQQPRNQGSGAITTPTRGRKCDRCTRMKRPCTFGQPCSWCQIAEVQCVYFSNVGRLDLQPAERPERPETESFVDQQYRLSLPQPGFQESQPISMMPPPPRPVSQCRPPPPPRPPPPRPKSPSCSPPPEPQPPATDAVSAIDVFGEDRIVYQYVIYRTQKLPVVEGEEDPEEKREDYAIRCSEHSKLADANRQVEVRMQRPKKGVVAKGWKYRPGLDEAQRPGLMDVRVDYGKEGGVEFFWVEVETRDLAGVVERVAGEVYRRWRFDIWGVVVVKREDLAVRKREQRLVFDCGGVEDRGVQTGEEMEVDDEVEVEDEVRVEENVAVEEDVEMTNFGDGMEEETPIEAAGESQLTGTTQADTQNTTDAAPKKDLPNWHPDYYADSDESDDDDDDDDDDEDHVSPFERNPPYNPPTPVILPPQTNVLDLLTVTPTLYGSYTSPHRANIAALRVLLSEARPRNNYMNDNIHYSSVFKPTQMLQFKEDGLDQEMTRALFNVTWRPPGDTPTEKYKWEFEELRVWVTETELKGAIDLSDFVVRDGEGDGWAVRKGKKKAVAEEVENGVENRVEQVVEEVEGEASEEE</sequence>
<dbReference type="Proteomes" id="UP001323617">
    <property type="component" value="Unassembled WGS sequence"/>
</dbReference>
<dbReference type="SUPFAM" id="SSF57701">
    <property type="entry name" value="Zn2/Cys6 DNA-binding domain"/>
    <property type="match status" value="1"/>
</dbReference>
<feature type="region of interest" description="Disordered" evidence="2">
    <location>
        <begin position="816"/>
        <end position="885"/>
    </location>
</feature>
<evidence type="ECO:0008006" key="5">
    <source>
        <dbReference type="Google" id="ProtNLM"/>
    </source>
</evidence>
<proteinExistence type="predicted"/>
<evidence type="ECO:0000256" key="2">
    <source>
        <dbReference type="SAM" id="MobiDB-lite"/>
    </source>
</evidence>
<feature type="compositionally biased region" description="Basic and acidic residues" evidence="2">
    <location>
        <begin position="378"/>
        <end position="392"/>
    </location>
</feature>
<dbReference type="InterPro" id="IPR036864">
    <property type="entry name" value="Zn2-C6_fun-type_DNA-bd_sf"/>
</dbReference>
<feature type="compositionally biased region" description="Basic and acidic residues" evidence="2">
    <location>
        <begin position="260"/>
        <end position="280"/>
    </location>
</feature>
<feature type="compositionally biased region" description="Acidic residues" evidence="2">
    <location>
        <begin position="850"/>
        <end position="867"/>
    </location>
</feature>
<dbReference type="CDD" id="cd00067">
    <property type="entry name" value="GAL4"/>
    <property type="match status" value="1"/>
</dbReference>
<gene>
    <name evidence="3" type="ORF">QC764_707000</name>
</gene>
<reference evidence="3 4" key="1">
    <citation type="journal article" date="2023" name="bioRxiv">
        <title>High-quality genome assemblies of four members of thePodospora anserinaspecies complex.</title>
        <authorList>
            <person name="Ament-Velasquez S.L."/>
            <person name="Vogan A.A."/>
            <person name="Wallerman O."/>
            <person name="Hartmann F."/>
            <person name="Gautier V."/>
            <person name="Silar P."/>
            <person name="Giraud T."/>
            <person name="Johannesson H."/>
        </authorList>
    </citation>
    <scope>NUCLEOTIDE SEQUENCE [LARGE SCALE GENOMIC DNA]</scope>
    <source>
        <strain evidence="3 4">CBS 124.78</strain>
    </source>
</reference>
<protein>
    <recommendedName>
        <fullName evidence="5">Zn(2)-C6 fungal-type domain-containing protein</fullName>
    </recommendedName>
</protein>
<feature type="region of interest" description="Disordered" evidence="2">
    <location>
        <begin position="441"/>
        <end position="490"/>
    </location>
</feature>
<feature type="compositionally biased region" description="Pro residues" evidence="2">
    <location>
        <begin position="288"/>
        <end position="351"/>
    </location>
</feature>
<feature type="compositionally biased region" description="Polar residues" evidence="2">
    <location>
        <begin position="29"/>
        <end position="68"/>
    </location>
</feature>
<dbReference type="PANTHER" id="PTHR24216">
    <property type="entry name" value="PAXILLIN-RELATED"/>
    <property type="match status" value="1"/>
</dbReference>
<feature type="compositionally biased region" description="Pro residues" evidence="2">
    <location>
        <begin position="563"/>
        <end position="601"/>
    </location>
</feature>
<name>A0ABR0HJY2_9PEZI</name>
<evidence type="ECO:0000256" key="1">
    <source>
        <dbReference type="ARBA" id="ARBA00023242"/>
    </source>
</evidence>
<dbReference type="RefSeq" id="XP_062796321.1">
    <property type="nucleotide sequence ID" value="XM_062950321.1"/>
</dbReference>
<feature type="compositionally biased region" description="Low complexity" evidence="2">
    <location>
        <begin position="822"/>
        <end position="835"/>
    </location>
</feature>
<dbReference type="EMBL" id="JAFFHC010000007">
    <property type="protein sequence ID" value="KAK4668401.1"/>
    <property type="molecule type" value="Genomic_DNA"/>
</dbReference>
<feature type="compositionally biased region" description="Polar residues" evidence="2">
    <location>
        <begin position="94"/>
        <end position="105"/>
    </location>
</feature>
<dbReference type="PRINTS" id="PR01217">
    <property type="entry name" value="PRICHEXTENSN"/>
</dbReference>
<feature type="region of interest" description="Disordered" evidence="2">
    <location>
        <begin position="552"/>
        <end position="604"/>
    </location>
</feature>
<feature type="compositionally biased region" description="Basic and acidic residues" evidence="2">
    <location>
        <begin position="181"/>
        <end position="204"/>
    </location>
</feature>
<organism evidence="3 4">
    <name type="scientific">Podospora pseudoanserina</name>
    <dbReference type="NCBI Taxonomy" id="2609844"/>
    <lineage>
        <taxon>Eukaryota</taxon>
        <taxon>Fungi</taxon>
        <taxon>Dikarya</taxon>
        <taxon>Ascomycota</taxon>
        <taxon>Pezizomycotina</taxon>
        <taxon>Sordariomycetes</taxon>
        <taxon>Sordariomycetidae</taxon>
        <taxon>Sordariales</taxon>
        <taxon>Podosporaceae</taxon>
        <taxon>Podospora</taxon>
    </lineage>
</organism>
<feature type="compositionally biased region" description="Low complexity" evidence="2">
    <location>
        <begin position="150"/>
        <end position="163"/>
    </location>
</feature>
<evidence type="ECO:0000313" key="3">
    <source>
        <dbReference type="EMBL" id="KAK4668401.1"/>
    </source>
</evidence>
<evidence type="ECO:0000313" key="4">
    <source>
        <dbReference type="Proteomes" id="UP001323617"/>
    </source>
</evidence>
<accession>A0ABR0HJY2</accession>
<dbReference type="InterPro" id="IPR001138">
    <property type="entry name" value="Zn2Cys6_DnaBD"/>
</dbReference>
<dbReference type="GeneID" id="87971186"/>
<keyword evidence="1" id="KW-0539">Nucleus</keyword>
<comment type="caution">
    <text evidence="3">The sequence shown here is derived from an EMBL/GenBank/DDBJ whole genome shotgun (WGS) entry which is preliminary data.</text>
</comment>
<keyword evidence="4" id="KW-1185">Reference proteome</keyword>
<feature type="region of interest" description="Disordered" evidence="2">
    <location>
        <begin position="18"/>
        <end position="398"/>
    </location>
</feature>